<keyword evidence="2" id="KW-1185">Reference proteome</keyword>
<dbReference type="OrthoDB" id="9800188at2"/>
<dbReference type="Proteomes" id="UP000196138">
    <property type="component" value="Chromosome"/>
</dbReference>
<dbReference type="Pfam" id="PF22817">
    <property type="entry name" value="ApeP-like"/>
    <property type="match status" value="1"/>
</dbReference>
<dbReference type="RefSeq" id="WP_087280635.1">
    <property type="nucleotide sequence ID" value="NZ_CP021455.1"/>
</dbReference>
<dbReference type="KEGG" id="cser:CCO03_10090"/>
<accession>A0A1Y0EN23</accession>
<evidence type="ECO:0000313" key="1">
    <source>
        <dbReference type="EMBL" id="ARU04986.1"/>
    </source>
</evidence>
<evidence type="ECO:0000313" key="2">
    <source>
        <dbReference type="Proteomes" id="UP000196138"/>
    </source>
</evidence>
<sequence length="197" mass="20043">MTGVAPNPDRWSLAAGQGRDWIAARIPHAGGMCLLDHVVRAAPDQLWAATRSHLRRPHPLIVRGDRLGAAHGVEYASQAMALHGGLLAGAAGSVTGAHPGGGRLVSVRELRLAVPELARPGKAQAGDGPDPAAQVLGVHVTLEAGDARQASYAFALGPWTPAAADAGLGTSAGAWPGEPPGLDTIWVSGRASVLLVT</sequence>
<dbReference type="AlphaFoldDB" id="A0A1Y0EN23"/>
<dbReference type="SUPFAM" id="SSF54637">
    <property type="entry name" value="Thioesterase/thiol ester dehydrase-isomerase"/>
    <property type="match status" value="1"/>
</dbReference>
<proteinExistence type="predicted"/>
<gene>
    <name evidence="1" type="ORF">CCO03_10090</name>
</gene>
<dbReference type="InterPro" id="IPR029069">
    <property type="entry name" value="HotDog_dom_sf"/>
</dbReference>
<dbReference type="InterPro" id="IPR016776">
    <property type="entry name" value="ApeP-like_dehydratase"/>
</dbReference>
<reference evidence="1 2" key="1">
    <citation type="submission" date="2017-05" db="EMBL/GenBank/DDBJ databases">
        <authorList>
            <person name="Song R."/>
            <person name="Chenine A.L."/>
            <person name="Ruprecht R.M."/>
        </authorList>
    </citation>
    <scope>NUCLEOTIDE SEQUENCE [LARGE SCALE GENOMIC DNA]</scope>
    <source>
        <strain evidence="1 2">DSM 26136</strain>
    </source>
</reference>
<dbReference type="EMBL" id="CP021455">
    <property type="protein sequence ID" value="ARU04986.1"/>
    <property type="molecule type" value="Genomic_DNA"/>
</dbReference>
<organism evidence="1 2">
    <name type="scientific">Comamonas serinivorans</name>
    <dbReference type="NCBI Taxonomy" id="1082851"/>
    <lineage>
        <taxon>Bacteria</taxon>
        <taxon>Pseudomonadati</taxon>
        <taxon>Pseudomonadota</taxon>
        <taxon>Betaproteobacteria</taxon>
        <taxon>Burkholderiales</taxon>
        <taxon>Comamonadaceae</taxon>
        <taxon>Comamonas</taxon>
    </lineage>
</organism>
<protein>
    <submittedName>
        <fullName evidence="1">Uncharacterized protein</fullName>
    </submittedName>
</protein>
<name>A0A1Y0EN23_9BURK</name>